<dbReference type="EMBL" id="PTIX01000020">
    <property type="protein sequence ID" value="PPK64407.1"/>
    <property type="molecule type" value="Genomic_DNA"/>
</dbReference>
<keyword evidence="3" id="KW-0378">Hydrolase</keyword>
<evidence type="ECO:0000313" key="3">
    <source>
        <dbReference type="EMBL" id="PPK64407.1"/>
    </source>
</evidence>
<organism evidence="3 4">
    <name type="scientific">Actinokineospora auranticolor</name>
    <dbReference type="NCBI Taxonomy" id="155976"/>
    <lineage>
        <taxon>Bacteria</taxon>
        <taxon>Bacillati</taxon>
        <taxon>Actinomycetota</taxon>
        <taxon>Actinomycetes</taxon>
        <taxon>Pseudonocardiales</taxon>
        <taxon>Pseudonocardiaceae</taxon>
        <taxon>Actinokineospora</taxon>
    </lineage>
</organism>
<dbReference type="Pfam" id="PF02021">
    <property type="entry name" value="UPF0102"/>
    <property type="match status" value="1"/>
</dbReference>
<dbReference type="InterPro" id="IPR011335">
    <property type="entry name" value="Restrct_endonuc-II-like"/>
</dbReference>
<dbReference type="InterPro" id="IPR011856">
    <property type="entry name" value="tRNA_endonuc-like_dom_sf"/>
</dbReference>
<dbReference type="CDD" id="cd20736">
    <property type="entry name" value="PoNe_Nuclease"/>
    <property type="match status" value="1"/>
</dbReference>
<dbReference type="Proteomes" id="UP000239203">
    <property type="component" value="Unassembled WGS sequence"/>
</dbReference>
<dbReference type="PANTHER" id="PTHR34039:SF1">
    <property type="entry name" value="UPF0102 PROTEIN YRAN"/>
    <property type="match status" value="1"/>
</dbReference>
<sequence>MAKHLRLGALGEDIAARHLESTGHVILARNWRCELGELDIICDHHGELVVCEVKTRSGTQLGPPAAAVTDAKANRIRALATRWRQDNGIAPCRTRFDIIAVLVPRAAPATLRHHRGVL</sequence>
<dbReference type="OrthoDB" id="9794876at2"/>
<dbReference type="SUPFAM" id="SSF52980">
    <property type="entry name" value="Restriction endonuclease-like"/>
    <property type="match status" value="1"/>
</dbReference>
<keyword evidence="4" id="KW-1185">Reference proteome</keyword>
<proteinExistence type="inferred from homology"/>
<comment type="similarity">
    <text evidence="1 2">Belongs to the UPF0102 family.</text>
</comment>
<evidence type="ECO:0000313" key="4">
    <source>
        <dbReference type="Proteomes" id="UP000239203"/>
    </source>
</evidence>
<dbReference type="Gene3D" id="3.40.1350.10">
    <property type="match status" value="1"/>
</dbReference>
<reference evidence="3 4" key="1">
    <citation type="submission" date="2018-02" db="EMBL/GenBank/DDBJ databases">
        <title>Genomic Encyclopedia of Archaeal and Bacterial Type Strains, Phase II (KMG-II): from individual species to whole genera.</title>
        <authorList>
            <person name="Goeker M."/>
        </authorList>
    </citation>
    <scope>NUCLEOTIDE SEQUENCE [LARGE SCALE GENOMIC DNA]</scope>
    <source>
        <strain evidence="3 4">YU 961-1</strain>
    </source>
</reference>
<dbReference type="NCBIfam" id="NF009154">
    <property type="entry name" value="PRK12497.3-3"/>
    <property type="match status" value="1"/>
</dbReference>
<dbReference type="GO" id="GO:0004519">
    <property type="term" value="F:endonuclease activity"/>
    <property type="evidence" value="ECO:0007669"/>
    <property type="project" value="UniProtKB-KW"/>
</dbReference>
<evidence type="ECO:0000256" key="1">
    <source>
        <dbReference type="ARBA" id="ARBA00006738"/>
    </source>
</evidence>
<protein>
    <recommendedName>
        <fullName evidence="2">UPF0102 protein CLV40_120130</fullName>
    </recommendedName>
</protein>
<accession>A0A2S6GGQ6</accession>
<dbReference type="HAMAP" id="MF_00048">
    <property type="entry name" value="UPF0102"/>
    <property type="match status" value="1"/>
</dbReference>
<gene>
    <name evidence="3" type="ORF">CLV40_120130</name>
</gene>
<keyword evidence="3" id="KW-0255">Endonuclease</keyword>
<dbReference type="PANTHER" id="PTHR34039">
    <property type="entry name" value="UPF0102 PROTEIN YRAN"/>
    <property type="match status" value="1"/>
</dbReference>
<name>A0A2S6GGQ6_9PSEU</name>
<dbReference type="AlphaFoldDB" id="A0A2S6GGQ6"/>
<comment type="caution">
    <text evidence="3">The sequence shown here is derived from an EMBL/GenBank/DDBJ whole genome shotgun (WGS) entry which is preliminary data.</text>
</comment>
<dbReference type="GO" id="GO:0003676">
    <property type="term" value="F:nucleic acid binding"/>
    <property type="evidence" value="ECO:0007669"/>
    <property type="project" value="InterPro"/>
</dbReference>
<dbReference type="RefSeq" id="WP_104482062.1">
    <property type="nucleotide sequence ID" value="NZ_CP154825.1"/>
</dbReference>
<dbReference type="InterPro" id="IPR003509">
    <property type="entry name" value="UPF0102_YraN-like"/>
</dbReference>
<keyword evidence="3" id="KW-0540">Nuclease</keyword>
<evidence type="ECO:0000256" key="2">
    <source>
        <dbReference type="HAMAP-Rule" id="MF_00048"/>
    </source>
</evidence>